<keyword evidence="3" id="KW-0479">Metal-binding</keyword>
<feature type="domain" description="Calcineurin-like phosphoesterase" evidence="6">
    <location>
        <begin position="7"/>
        <end position="211"/>
    </location>
</feature>
<dbReference type="STRING" id="1162668.LFE_1920"/>
<dbReference type="KEGG" id="lfc:LFE_1920"/>
<dbReference type="eggNOG" id="COG2908">
    <property type="taxonomic scope" value="Bacteria"/>
</dbReference>
<evidence type="ECO:0000259" key="6">
    <source>
        <dbReference type="Pfam" id="PF00149"/>
    </source>
</evidence>
<dbReference type="PANTHER" id="PTHR34990:SF2">
    <property type="entry name" value="BLL8164 PROTEIN"/>
    <property type="match status" value="1"/>
</dbReference>
<keyword evidence="1" id="KW-1003">Cell membrane</keyword>
<dbReference type="Pfam" id="PF00149">
    <property type="entry name" value="Metallophos"/>
    <property type="match status" value="1"/>
</dbReference>
<evidence type="ECO:0000256" key="2">
    <source>
        <dbReference type="ARBA" id="ARBA00022519"/>
    </source>
</evidence>
<keyword evidence="5" id="KW-0464">Manganese</keyword>
<organism evidence="7 8">
    <name type="scientific">Leptospirillum ferrooxidans (strain C2-3)</name>
    <dbReference type="NCBI Taxonomy" id="1162668"/>
    <lineage>
        <taxon>Bacteria</taxon>
        <taxon>Pseudomonadati</taxon>
        <taxon>Nitrospirota</taxon>
        <taxon>Nitrospiria</taxon>
        <taxon>Nitrospirales</taxon>
        <taxon>Nitrospiraceae</taxon>
        <taxon>Leptospirillum</taxon>
    </lineage>
</organism>
<dbReference type="InterPro" id="IPR004843">
    <property type="entry name" value="Calcineurin-like_PHP"/>
</dbReference>
<dbReference type="Proteomes" id="UP000007382">
    <property type="component" value="Chromosome"/>
</dbReference>
<proteinExistence type="predicted"/>
<dbReference type="GO" id="GO:0016020">
    <property type="term" value="C:membrane"/>
    <property type="evidence" value="ECO:0007669"/>
    <property type="project" value="GOC"/>
</dbReference>
<dbReference type="InterPro" id="IPR043461">
    <property type="entry name" value="LpxH-like"/>
</dbReference>
<evidence type="ECO:0000256" key="1">
    <source>
        <dbReference type="ARBA" id="ARBA00022475"/>
    </source>
</evidence>
<gene>
    <name evidence="7" type="ordered locus">LFE_1920</name>
</gene>
<reference evidence="7 8" key="1">
    <citation type="journal article" date="2012" name="J. Bacteriol.">
        <title>Complete Genome Sequence of Leptospirillum ferrooxidans Strain C2-3, Isolated from a Fresh Volcanic Ash Deposit on the Island of Miyake, Japan.</title>
        <authorList>
            <person name="Fujimura R."/>
            <person name="Sato Y."/>
            <person name="Nishizawa T."/>
            <person name="Oshima K."/>
            <person name="Kim S.-W."/>
            <person name="Hattori M."/>
            <person name="Kamijo T."/>
            <person name="Ohta H."/>
        </authorList>
    </citation>
    <scope>NUCLEOTIDE SEQUENCE [LARGE SCALE GENOMIC DNA]</scope>
    <source>
        <strain evidence="7 8">C2-3</strain>
    </source>
</reference>
<evidence type="ECO:0000256" key="5">
    <source>
        <dbReference type="ARBA" id="ARBA00023211"/>
    </source>
</evidence>
<dbReference type="GO" id="GO:0008758">
    <property type="term" value="F:UDP-2,3-diacylglucosamine hydrolase activity"/>
    <property type="evidence" value="ECO:0007669"/>
    <property type="project" value="TreeGrafter"/>
</dbReference>
<dbReference type="SUPFAM" id="SSF56300">
    <property type="entry name" value="Metallo-dependent phosphatases"/>
    <property type="match status" value="1"/>
</dbReference>
<evidence type="ECO:0000256" key="4">
    <source>
        <dbReference type="ARBA" id="ARBA00023136"/>
    </source>
</evidence>
<dbReference type="AlphaFoldDB" id="I0IQP9"/>
<keyword evidence="2" id="KW-0997">Cell inner membrane</keyword>
<dbReference type="Gene3D" id="3.60.21.10">
    <property type="match status" value="1"/>
</dbReference>
<dbReference type="RefSeq" id="WP_014450082.1">
    <property type="nucleotide sequence ID" value="NC_017094.1"/>
</dbReference>
<dbReference type="OrthoDB" id="9802481at2"/>
<dbReference type="InterPro" id="IPR029052">
    <property type="entry name" value="Metallo-depent_PP-like"/>
</dbReference>
<protein>
    <submittedName>
        <fullName evidence="7">Putative metallophosphoesterase</fullName>
    </submittedName>
</protein>
<reference evidence="8" key="2">
    <citation type="submission" date="2012-03" db="EMBL/GenBank/DDBJ databases">
        <title>The complete genome sequence of the pioneer microbe on fresh volcanic deposit, Leptospirillum ferrooxidans strain C2-3.</title>
        <authorList>
            <person name="Fujimura R."/>
            <person name="Sato Y."/>
            <person name="Nishizawa T."/>
            <person name="Nanba K."/>
            <person name="Oshima K."/>
            <person name="Hattori M."/>
            <person name="Kamijo T."/>
            <person name="Ohta H."/>
        </authorList>
    </citation>
    <scope>NUCLEOTIDE SEQUENCE [LARGE SCALE GENOMIC DNA]</scope>
    <source>
        <strain evidence="8">C2-3</strain>
    </source>
</reference>
<evidence type="ECO:0000256" key="3">
    <source>
        <dbReference type="ARBA" id="ARBA00022723"/>
    </source>
</evidence>
<sequence length="276" mass="31734">MARYRSIWISDIHLGTKGCQANKLLDFLRCTDSEYLYLVGDIIDFWSLRRSWFWPETHNTVIQKILRKSRSGTKVFYIQGNHDPMADWMVSILNSGHAGFGPISLSREAVHVAADGKIFLVLHGDQFDSCMQYAPWLAKLGDRGYSLLLGANRILFRIVRLLGIHSRWSLAGYVKRSMKTAVSFISDFEEIVARSVRKNEAHGVICGHIHHASIRQIDGISYMNDGDWMESCSALCEHEDGRFEILRWDEMVLAENFEHIDDIYQEECSETEVSRL</sequence>
<dbReference type="HOGENOM" id="CLU_061126_1_0_0"/>
<dbReference type="GO" id="GO:0009245">
    <property type="term" value="P:lipid A biosynthetic process"/>
    <property type="evidence" value="ECO:0007669"/>
    <property type="project" value="TreeGrafter"/>
</dbReference>
<name>I0IQP9_LEPFC</name>
<evidence type="ECO:0000313" key="7">
    <source>
        <dbReference type="EMBL" id="BAM07598.1"/>
    </source>
</evidence>
<evidence type="ECO:0000313" key="8">
    <source>
        <dbReference type="Proteomes" id="UP000007382"/>
    </source>
</evidence>
<keyword evidence="4" id="KW-0472">Membrane</keyword>
<dbReference type="EMBL" id="AP012342">
    <property type="protein sequence ID" value="BAM07598.1"/>
    <property type="molecule type" value="Genomic_DNA"/>
</dbReference>
<dbReference type="PATRIC" id="fig|1162668.3.peg.2281"/>
<dbReference type="GO" id="GO:0046872">
    <property type="term" value="F:metal ion binding"/>
    <property type="evidence" value="ECO:0007669"/>
    <property type="project" value="UniProtKB-KW"/>
</dbReference>
<dbReference type="CDD" id="cd07398">
    <property type="entry name" value="MPP_YbbF-LpxH"/>
    <property type="match status" value="1"/>
</dbReference>
<dbReference type="PANTHER" id="PTHR34990">
    <property type="entry name" value="UDP-2,3-DIACYLGLUCOSAMINE HYDROLASE-RELATED"/>
    <property type="match status" value="1"/>
</dbReference>
<accession>I0IQP9</accession>
<keyword evidence="8" id="KW-1185">Reference proteome</keyword>